<reference evidence="1 2" key="1">
    <citation type="submission" date="2019-04" db="EMBL/GenBank/DDBJ databases">
        <title>Genome of a novel bacterium Candidatus Jettenia ecosi reconstructed from metagenome of an anammox bioreactor.</title>
        <authorList>
            <person name="Mardanov A.V."/>
            <person name="Beletsky A.V."/>
            <person name="Ravin N.V."/>
            <person name="Botchkova E.A."/>
            <person name="Litti Y.V."/>
            <person name="Nozhevnikova A.N."/>
        </authorList>
    </citation>
    <scope>NUCLEOTIDE SEQUENCE [LARGE SCALE GENOMIC DNA]</scope>
    <source>
        <strain evidence="1">J2</strain>
    </source>
</reference>
<name>A0A533QCC3_9BACT</name>
<dbReference type="InterPro" id="IPR035093">
    <property type="entry name" value="RelE/ParE_toxin_dom_sf"/>
</dbReference>
<evidence type="ECO:0000313" key="1">
    <source>
        <dbReference type="EMBL" id="TLD42358.1"/>
    </source>
</evidence>
<dbReference type="Gene3D" id="3.30.2310.20">
    <property type="entry name" value="RelE-like"/>
    <property type="match status" value="1"/>
</dbReference>
<sequence length="45" mass="5564">MPEVDNEFIRELFIFQYRIVYEIKANEIHILTIIHGKRIFDKEKI</sequence>
<dbReference type="AlphaFoldDB" id="A0A533QCC3"/>
<gene>
    <name evidence="1" type="ORF">JETT_1292</name>
</gene>
<proteinExistence type="predicted"/>
<accession>A0A533QCC3</accession>
<comment type="caution">
    <text evidence="1">The sequence shown here is derived from an EMBL/GenBank/DDBJ whole genome shotgun (WGS) entry which is preliminary data.</text>
</comment>
<dbReference type="EMBL" id="SULG01000021">
    <property type="protein sequence ID" value="TLD42358.1"/>
    <property type="molecule type" value="Genomic_DNA"/>
</dbReference>
<dbReference type="Proteomes" id="UP000319783">
    <property type="component" value="Unassembled WGS sequence"/>
</dbReference>
<evidence type="ECO:0008006" key="3">
    <source>
        <dbReference type="Google" id="ProtNLM"/>
    </source>
</evidence>
<organism evidence="1 2">
    <name type="scientific">Candidatus Jettenia ecosi</name>
    <dbReference type="NCBI Taxonomy" id="2494326"/>
    <lineage>
        <taxon>Bacteria</taxon>
        <taxon>Pseudomonadati</taxon>
        <taxon>Planctomycetota</taxon>
        <taxon>Candidatus Brocadiia</taxon>
        <taxon>Candidatus Brocadiales</taxon>
        <taxon>Candidatus Brocadiaceae</taxon>
        <taxon>Candidatus Jettenia</taxon>
    </lineage>
</organism>
<protein>
    <recommendedName>
        <fullName evidence="3">Death on curing protein, Doc toxin</fullName>
    </recommendedName>
</protein>
<evidence type="ECO:0000313" key="2">
    <source>
        <dbReference type="Proteomes" id="UP000319783"/>
    </source>
</evidence>